<proteinExistence type="predicted"/>
<evidence type="ECO:0000313" key="2">
    <source>
        <dbReference type="Proteomes" id="UP001595897"/>
    </source>
</evidence>
<dbReference type="RefSeq" id="WP_382405300.1">
    <property type="nucleotide sequence ID" value="NZ_JBHSGU010000001.1"/>
</dbReference>
<dbReference type="Gene3D" id="2.40.50.870">
    <property type="entry name" value="Protein of unknown function (DUF3299)"/>
    <property type="match status" value="1"/>
</dbReference>
<name>A0ABV9LSN4_9ALTE</name>
<dbReference type="Pfam" id="PF11736">
    <property type="entry name" value="DUF3299"/>
    <property type="match status" value="1"/>
</dbReference>
<sequence>MKNTNKSKFAMRFFAGLLALIGLAYVYAYINSHTDFASWLGFSPYLYETDDIALQQKYSSQSANAIQWSQLLPPNEKQILQQYQQQQASTPTEFADNILLSLRASVDEEYSAAMNSINSVDTFDGKAVSIAGFIVPIDYAEDKSLSNIFIVPYYGACLHFPPPPPNQIIFAQLGKGFTEFELTQAYRLRGIMRRGLFEDPLGTSAYILDVVSIEPFADNPDDFRQH</sequence>
<dbReference type="Proteomes" id="UP001595897">
    <property type="component" value="Unassembled WGS sequence"/>
</dbReference>
<comment type="caution">
    <text evidence="1">The sequence shown here is derived from an EMBL/GenBank/DDBJ whole genome shotgun (WGS) entry which is preliminary data.</text>
</comment>
<evidence type="ECO:0000313" key="1">
    <source>
        <dbReference type="EMBL" id="MFC4698678.1"/>
    </source>
</evidence>
<keyword evidence="2" id="KW-1185">Reference proteome</keyword>
<protein>
    <submittedName>
        <fullName evidence="1">DUF3299 domain-containing protein</fullName>
    </submittedName>
</protein>
<dbReference type="EMBL" id="JBHSGU010000001">
    <property type="protein sequence ID" value="MFC4698678.1"/>
    <property type="molecule type" value="Genomic_DNA"/>
</dbReference>
<dbReference type="InterPro" id="IPR021727">
    <property type="entry name" value="DUF3299"/>
</dbReference>
<organism evidence="1 2">
    <name type="scientific">Glaciecola siphonariae</name>
    <dbReference type="NCBI Taxonomy" id="521012"/>
    <lineage>
        <taxon>Bacteria</taxon>
        <taxon>Pseudomonadati</taxon>
        <taxon>Pseudomonadota</taxon>
        <taxon>Gammaproteobacteria</taxon>
        <taxon>Alteromonadales</taxon>
        <taxon>Alteromonadaceae</taxon>
        <taxon>Glaciecola</taxon>
    </lineage>
</organism>
<gene>
    <name evidence="1" type="ORF">ACFO4O_00705</name>
</gene>
<accession>A0ABV9LSN4</accession>
<reference evidence="2" key="1">
    <citation type="journal article" date="2019" name="Int. J. Syst. Evol. Microbiol.">
        <title>The Global Catalogue of Microorganisms (GCM) 10K type strain sequencing project: providing services to taxonomists for standard genome sequencing and annotation.</title>
        <authorList>
            <consortium name="The Broad Institute Genomics Platform"/>
            <consortium name="The Broad Institute Genome Sequencing Center for Infectious Disease"/>
            <person name="Wu L."/>
            <person name="Ma J."/>
        </authorList>
    </citation>
    <scope>NUCLEOTIDE SEQUENCE [LARGE SCALE GENOMIC DNA]</scope>
    <source>
        <strain evidence="2">KACC 12507</strain>
    </source>
</reference>